<organism evidence="5 6">
    <name type="scientific">Neolentinus lepideus HHB14362 ss-1</name>
    <dbReference type="NCBI Taxonomy" id="1314782"/>
    <lineage>
        <taxon>Eukaryota</taxon>
        <taxon>Fungi</taxon>
        <taxon>Dikarya</taxon>
        <taxon>Basidiomycota</taxon>
        <taxon>Agaricomycotina</taxon>
        <taxon>Agaricomycetes</taxon>
        <taxon>Gloeophyllales</taxon>
        <taxon>Gloeophyllaceae</taxon>
        <taxon>Neolentinus</taxon>
    </lineage>
</organism>
<evidence type="ECO:0000256" key="1">
    <source>
        <dbReference type="PROSITE-ProRule" id="PRU00285"/>
    </source>
</evidence>
<dbReference type="EMBL" id="KV425559">
    <property type="protein sequence ID" value="KZT27991.1"/>
    <property type="molecule type" value="Genomic_DNA"/>
</dbReference>
<dbReference type="CDD" id="cd06464">
    <property type="entry name" value="ACD_sHsps-like"/>
    <property type="match status" value="1"/>
</dbReference>
<name>A0A165UDK4_9AGAM</name>
<feature type="region of interest" description="Disordered" evidence="3">
    <location>
        <begin position="1"/>
        <end position="23"/>
    </location>
</feature>
<feature type="compositionally biased region" description="Low complexity" evidence="3">
    <location>
        <begin position="134"/>
        <end position="150"/>
    </location>
</feature>
<evidence type="ECO:0000256" key="2">
    <source>
        <dbReference type="RuleBase" id="RU003616"/>
    </source>
</evidence>
<keyword evidence="6" id="KW-1185">Reference proteome</keyword>
<dbReference type="SUPFAM" id="SSF49764">
    <property type="entry name" value="HSP20-like chaperones"/>
    <property type="match status" value="1"/>
</dbReference>
<proteinExistence type="inferred from homology"/>
<feature type="compositionally biased region" description="Low complexity" evidence="3">
    <location>
        <begin position="13"/>
        <end position="23"/>
    </location>
</feature>
<dbReference type="PROSITE" id="PS01031">
    <property type="entry name" value="SHSP"/>
    <property type="match status" value="1"/>
</dbReference>
<evidence type="ECO:0000259" key="4">
    <source>
        <dbReference type="PROSITE" id="PS01031"/>
    </source>
</evidence>
<feature type="domain" description="SHSP" evidence="4">
    <location>
        <begin position="226"/>
        <end position="348"/>
    </location>
</feature>
<protein>
    <recommendedName>
        <fullName evidence="4">SHSP domain-containing protein</fullName>
    </recommendedName>
</protein>
<dbReference type="OrthoDB" id="1431247at2759"/>
<dbReference type="Pfam" id="PF00011">
    <property type="entry name" value="HSP20"/>
    <property type="match status" value="1"/>
</dbReference>
<dbReference type="STRING" id="1314782.A0A165UDK4"/>
<evidence type="ECO:0000256" key="3">
    <source>
        <dbReference type="SAM" id="MobiDB-lite"/>
    </source>
</evidence>
<evidence type="ECO:0000313" key="5">
    <source>
        <dbReference type="EMBL" id="KZT27991.1"/>
    </source>
</evidence>
<comment type="similarity">
    <text evidence="1 2">Belongs to the small heat shock protein (HSP20) family.</text>
</comment>
<dbReference type="InterPro" id="IPR008978">
    <property type="entry name" value="HSP20-like_chaperone"/>
</dbReference>
<sequence length="348" mass="37615">MAYNYTYGDHGHYATTPTTPTTYAASPWEEQLEDQQPTPLQQSGAPQPPDVYQLPQTVQLEERVPVVPSQPRYGGCSGDSGHARAVYDTASVGLDDARTRLGLDTARPRTTLPVRTSPRRTHAQASHPYRRSSHAQGGATATASGSGSKTQARRLTDDLRNLAVGLTPGSTTTVSCPAQGRRPNTAPSGSVAASGYRAASSPLASTVTAAEDTRHQQELSSDTAPVKRYNIRTDVHFNAETSTMTAMFEIPGVKKSDITVTMARCPYSRVKQVTVKGIAKSILPEDDTAAGFFTTRERHQGEFKRTLVLPWDAQANMIRVELRDGILILQVPGGEPAERFDPEAIDVL</sequence>
<dbReference type="InterPro" id="IPR002068">
    <property type="entry name" value="A-crystallin/Hsp20_dom"/>
</dbReference>
<dbReference type="AlphaFoldDB" id="A0A165UDK4"/>
<feature type="compositionally biased region" description="Basic residues" evidence="3">
    <location>
        <begin position="117"/>
        <end position="133"/>
    </location>
</feature>
<reference evidence="5 6" key="1">
    <citation type="journal article" date="2016" name="Mol. Biol. Evol.">
        <title>Comparative Genomics of Early-Diverging Mushroom-Forming Fungi Provides Insights into the Origins of Lignocellulose Decay Capabilities.</title>
        <authorList>
            <person name="Nagy L.G."/>
            <person name="Riley R."/>
            <person name="Tritt A."/>
            <person name="Adam C."/>
            <person name="Daum C."/>
            <person name="Floudas D."/>
            <person name="Sun H."/>
            <person name="Yadav J.S."/>
            <person name="Pangilinan J."/>
            <person name="Larsson K.H."/>
            <person name="Matsuura K."/>
            <person name="Barry K."/>
            <person name="Labutti K."/>
            <person name="Kuo R."/>
            <person name="Ohm R.A."/>
            <person name="Bhattacharya S.S."/>
            <person name="Shirouzu T."/>
            <person name="Yoshinaga Y."/>
            <person name="Martin F.M."/>
            <person name="Grigoriev I.V."/>
            <person name="Hibbett D.S."/>
        </authorList>
    </citation>
    <scope>NUCLEOTIDE SEQUENCE [LARGE SCALE GENOMIC DNA]</scope>
    <source>
        <strain evidence="5 6">HHB14362 ss-1</strain>
    </source>
</reference>
<feature type="region of interest" description="Disordered" evidence="3">
    <location>
        <begin position="204"/>
        <end position="223"/>
    </location>
</feature>
<accession>A0A165UDK4</accession>
<gene>
    <name evidence="5" type="ORF">NEOLEDRAFT_1129887</name>
</gene>
<feature type="region of interest" description="Disordered" evidence="3">
    <location>
        <begin position="99"/>
        <end position="198"/>
    </location>
</feature>
<dbReference type="InParanoid" id="A0A165UDK4"/>
<evidence type="ECO:0000313" key="6">
    <source>
        <dbReference type="Proteomes" id="UP000076761"/>
    </source>
</evidence>
<dbReference type="Gene3D" id="2.60.40.790">
    <property type="match status" value="1"/>
</dbReference>
<dbReference type="Proteomes" id="UP000076761">
    <property type="component" value="Unassembled WGS sequence"/>
</dbReference>